<comment type="function">
    <text evidence="6">Has an important function as a repair enzyme for proteins that have been inactivated by oxidation. Catalyzes the reversible oxidation-reduction of methionine sulfoxide in proteins to methionine.</text>
</comment>
<dbReference type="PANTHER" id="PTHR43774">
    <property type="entry name" value="PEPTIDE METHIONINE SULFOXIDE REDUCTASE"/>
    <property type="match status" value="1"/>
</dbReference>
<evidence type="ECO:0000313" key="10">
    <source>
        <dbReference type="Proteomes" id="UP000777784"/>
    </source>
</evidence>
<dbReference type="InterPro" id="IPR011057">
    <property type="entry name" value="Mss4-like_sf"/>
</dbReference>
<dbReference type="SUPFAM" id="SSF51316">
    <property type="entry name" value="Mss4-like"/>
    <property type="match status" value="1"/>
</dbReference>
<dbReference type="Pfam" id="PF01625">
    <property type="entry name" value="PMSR"/>
    <property type="match status" value="1"/>
</dbReference>
<organism evidence="9 10">
    <name type="scientific">Eiseniibacteriota bacterium</name>
    <dbReference type="NCBI Taxonomy" id="2212470"/>
    <lineage>
        <taxon>Bacteria</taxon>
        <taxon>Candidatus Eiseniibacteriota</taxon>
    </lineage>
</organism>
<dbReference type="GO" id="GO:0033743">
    <property type="term" value="F:peptide-methionine (R)-S-oxide reductase activity"/>
    <property type="evidence" value="ECO:0007669"/>
    <property type="project" value="UniProtKB-EC"/>
</dbReference>
<dbReference type="InterPro" id="IPR002579">
    <property type="entry name" value="Met_Sox_Rdtase_MsrB_dom"/>
</dbReference>
<evidence type="ECO:0000259" key="8">
    <source>
        <dbReference type="PROSITE" id="PS51790"/>
    </source>
</evidence>
<name>A0A948RYQ7_UNCEI</name>
<comment type="similarity">
    <text evidence="6">Belongs to the MsrA Met sulfoxide reductase family.</text>
</comment>
<gene>
    <name evidence="6" type="primary">msrA</name>
    <name evidence="9" type="ORF">KJ970_15945</name>
</gene>
<feature type="active site" evidence="6">
    <location>
        <position position="175"/>
    </location>
</feature>
<dbReference type="GO" id="GO:0008113">
    <property type="term" value="F:peptide-methionine (S)-S-oxide reductase activity"/>
    <property type="evidence" value="ECO:0007669"/>
    <property type="project" value="UniProtKB-UniRule"/>
</dbReference>
<dbReference type="SUPFAM" id="SSF55068">
    <property type="entry name" value="Peptide methionine sulfoxide reductase"/>
    <property type="match status" value="1"/>
</dbReference>
<dbReference type="InterPro" id="IPR036509">
    <property type="entry name" value="Met_Sox_Rdtase_MsrA_sf"/>
</dbReference>
<evidence type="ECO:0000313" key="9">
    <source>
        <dbReference type="EMBL" id="MBU2692416.1"/>
    </source>
</evidence>
<dbReference type="Proteomes" id="UP000777784">
    <property type="component" value="Unassembled WGS sequence"/>
</dbReference>
<dbReference type="PROSITE" id="PS51257">
    <property type="entry name" value="PROKAR_LIPOPROTEIN"/>
    <property type="match status" value="1"/>
</dbReference>
<keyword evidence="1 6" id="KW-0560">Oxidoreductase</keyword>
<evidence type="ECO:0000256" key="6">
    <source>
        <dbReference type="HAMAP-Rule" id="MF_01401"/>
    </source>
</evidence>
<dbReference type="Pfam" id="PF01641">
    <property type="entry name" value="SelR"/>
    <property type="match status" value="1"/>
</dbReference>
<dbReference type="EMBL" id="JAHJDP010000091">
    <property type="protein sequence ID" value="MBU2692416.1"/>
    <property type="molecule type" value="Genomic_DNA"/>
</dbReference>
<dbReference type="NCBIfam" id="NF004042">
    <property type="entry name" value="PRK05550.1"/>
    <property type="match status" value="1"/>
</dbReference>
<keyword evidence="7" id="KW-0732">Signal</keyword>
<dbReference type="NCBIfam" id="TIGR00401">
    <property type="entry name" value="msrA"/>
    <property type="match status" value="1"/>
</dbReference>
<dbReference type="NCBIfam" id="TIGR00357">
    <property type="entry name" value="peptide-methionine (R)-S-oxide reductase MsrB"/>
    <property type="match status" value="1"/>
</dbReference>
<protein>
    <recommendedName>
        <fullName evidence="6">Peptide methionine sulfoxide reductase MsrA</fullName>
        <shortName evidence="6">Protein-methionine-S-oxide reductase</shortName>
        <ecNumber evidence="6">1.8.4.11</ecNumber>
    </recommendedName>
    <alternativeName>
        <fullName evidence="6">Peptide-methionine (S)-S-oxide reductase</fullName>
        <shortName evidence="6">Peptide Met(O) reductase</shortName>
    </alternativeName>
</protein>
<feature type="signal peptide" evidence="7">
    <location>
        <begin position="1"/>
        <end position="19"/>
    </location>
</feature>
<dbReference type="EC" id="1.8.4.11" evidence="6"/>
<dbReference type="Gene3D" id="2.170.150.20">
    <property type="entry name" value="Peptide methionine sulfoxide reductase"/>
    <property type="match status" value="1"/>
</dbReference>
<dbReference type="PROSITE" id="PS51790">
    <property type="entry name" value="MSRB"/>
    <property type="match status" value="1"/>
</dbReference>
<dbReference type="Gene3D" id="3.30.1060.10">
    <property type="entry name" value="Peptide methionine sulphoxide reductase MsrA"/>
    <property type="match status" value="1"/>
</dbReference>
<dbReference type="PANTHER" id="PTHR43774:SF1">
    <property type="entry name" value="PEPTIDE METHIONINE SULFOXIDE REDUCTASE MSRA 2"/>
    <property type="match status" value="1"/>
</dbReference>
<evidence type="ECO:0000256" key="4">
    <source>
        <dbReference type="ARBA" id="ARBA00048488"/>
    </source>
</evidence>
<feature type="domain" description="MsrB" evidence="8">
    <location>
        <begin position="40"/>
        <end position="160"/>
    </location>
</feature>
<reference evidence="9" key="1">
    <citation type="submission" date="2021-05" db="EMBL/GenBank/DDBJ databases">
        <title>Energy efficiency and biological interactions define the core microbiome of deep oligotrophic groundwater.</title>
        <authorList>
            <person name="Mehrshad M."/>
            <person name="Lopez-Fernandez M."/>
            <person name="Bell E."/>
            <person name="Bernier-Latmani R."/>
            <person name="Bertilsson S."/>
            <person name="Dopson M."/>
        </authorList>
    </citation>
    <scope>NUCLEOTIDE SEQUENCE</scope>
    <source>
        <strain evidence="9">Modern_marine.mb.64</strain>
    </source>
</reference>
<evidence type="ECO:0000256" key="2">
    <source>
        <dbReference type="ARBA" id="ARBA00023268"/>
    </source>
</evidence>
<dbReference type="HAMAP" id="MF_01401">
    <property type="entry name" value="MsrA"/>
    <property type="match status" value="1"/>
</dbReference>
<accession>A0A948RYQ7</accession>
<evidence type="ECO:0000256" key="5">
    <source>
        <dbReference type="ARBA" id="ARBA00048782"/>
    </source>
</evidence>
<evidence type="ECO:0000256" key="3">
    <source>
        <dbReference type="ARBA" id="ARBA00047806"/>
    </source>
</evidence>
<comment type="caution">
    <text evidence="9">The sequence shown here is derived from an EMBL/GenBank/DDBJ whole genome shotgun (WGS) entry which is preliminary data.</text>
</comment>
<keyword evidence="2" id="KW-0511">Multifunctional enzyme</keyword>
<dbReference type="InterPro" id="IPR002569">
    <property type="entry name" value="Met_Sox_Rdtase_MsrA_dom"/>
</dbReference>
<feature type="chain" id="PRO_5037532935" description="Peptide methionine sulfoxide reductase MsrA" evidence="7">
    <location>
        <begin position="20"/>
        <end position="324"/>
    </location>
</feature>
<dbReference type="AlphaFoldDB" id="A0A948RYQ7"/>
<evidence type="ECO:0000256" key="1">
    <source>
        <dbReference type="ARBA" id="ARBA00023002"/>
    </source>
</evidence>
<sequence length="324" mass="36516">MAKSIFLGLVLMIVFGVAACVDQAQSNRTTDEQTATIQEEDMGFNELTPEEERVIVQKGTEVPFTGKYYNHHEKGTYICKRCGAPLYISDSKFNSGCGWPSFDDEIPGAVEKRTDADGLRTEILCKKCGAHLGHVFTGEEFTEKNTRHCVNSISLEFLPATETRSMQRAIFAGGCFWGMEYFFQNAKGVTSTQVGYVGGDTENPTYKEVCYDSTGHAEAIEVTFDPSKTTYEELAKLFFEIHDPTQVDRQGPDVGAQYRSSVFYLDDDQKSTAEALIEILKTKGYEVATEVQPAGTFWNAEDYHQDYYKKNKQKPYCHAYTKRF</sequence>
<comment type="catalytic activity">
    <reaction evidence="5 6">
        <text>[thioredoxin]-disulfide + L-methionine + H2O = L-methionine (S)-S-oxide + [thioredoxin]-dithiol</text>
        <dbReference type="Rhea" id="RHEA:19993"/>
        <dbReference type="Rhea" id="RHEA-COMP:10698"/>
        <dbReference type="Rhea" id="RHEA-COMP:10700"/>
        <dbReference type="ChEBI" id="CHEBI:15377"/>
        <dbReference type="ChEBI" id="CHEBI:29950"/>
        <dbReference type="ChEBI" id="CHEBI:50058"/>
        <dbReference type="ChEBI" id="CHEBI:57844"/>
        <dbReference type="ChEBI" id="CHEBI:58772"/>
        <dbReference type="EC" id="1.8.4.11"/>
    </reaction>
</comment>
<comment type="catalytic activity">
    <reaction evidence="4">
        <text>L-methionyl-[protein] + [thioredoxin]-disulfide + H2O = L-methionyl-(R)-S-oxide-[protein] + [thioredoxin]-dithiol</text>
        <dbReference type="Rhea" id="RHEA:24164"/>
        <dbReference type="Rhea" id="RHEA-COMP:10698"/>
        <dbReference type="Rhea" id="RHEA-COMP:10700"/>
        <dbReference type="Rhea" id="RHEA-COMP:12313"/>
        <dbReference type="Rhea" id="RHEA-COMP:12314"/>
        <dbReference type="ChEBI" id="CHEBI:15377"/>
        <dbReference type="ChEBI" id="CHEBI:16044"/>
        <dbReference type="ChEBI" id="CHEBI:29950"/>
        <dbReference type="ChEBI" id="CHEBI:45764"/>
        <dbReference type="ChEBI" id="CHEBI:50058"/>
        <dbReference type="EC" id="1.8.4.12"/>
    </reaction>
</comment>
<evidence type="ECO:0000256" key="7">
    <source>
        <dbReference type="SAM" id="SignalP"/>
    </source>
</evidence>
<comment type="catalytic activity">
    <reaction evidence="3 6">
        <text>L-methionyl-[protein] + [thioredoxin]-disulfide + H2O = L-methionyl-(S)-S-oxide-[protein] + [thioredoxin]-dithiol</text>
        <dbReference type="Rhea" id="RHEA:14217"/>
        <dbReference type="Rhea" id="RHEA-COMP:10698"/>
        <dbReference type="Rhea" id="RHEA-COMP:10700"/>
        <dbReference type="Rhea" id="RHEA-COMP:12313"/>
        <dbReference type="Rhea" id="RHEA-COMP:12315"/>
        <dbReference type="ChEBI" id="CHEBI:15377"/>
        <dbReference type="ChEBI" id="CHEBI:16044"/>
        <dbReference type="ChEBI" id="CHEBI:29950"/>
        <dbReference type="ChEBI" id="CHEBI:44120"/>
        <dbReference type="ChEBI" id="CHEBI:50058"/>
        <dbReference type="EC" id="1.8.4.11"/>
    </reaction>
</comment>
<dbReference type="NCBIfam" id="NF004036">
    <property type="entry name" value="PRK05508.1"/>
    <property type="match status" value="1"/>
</dbReference>
<proteinExistence type="inferred from homology"/>